<evidence type="ECO:0000256" key="2">
    <source>
        <dbReference type="ARBA" id="ARBA00007590"/>
    </source>
</evidence>
<dbReference type="PANTHER" id="PTHR12668:SF43">
    <property type="entry name" value="TRANSMEMBRANE PROTEIN 14 HOMOLOG"/>
    <property type="match status" value="1"/>
</dbReference>
<dbReference type="EMBL" id="GCKF01037441">
    <property type="protein sequence ID" value="JAG96446.1"/>
    <property type="molecule type" value="Transcribed_RNA"/>
</dbReference>
<dbReference type="InterPro" id="IPR005349">
    <property type="entry name" value="TMEM14"/>
</dbReference>
<keyword evidence="3 6" id="KW-0812">Transmembrane</keyword>
<dbReference type="PANTHER" id="PTHR12668">
    <property type="entry name" value="TRANSMEMBRANE PROTEIN 14, 15"/>
    <property type="match status" value="1"/>
</dbReference>
<evidence type="ECO:0000256" key="3">
    <source>
        <dbReference type="ARBA" id="ARBA00022692"/>
    </source>
</evidence>
<accession>A0A0D6R182</accession>
<dbReference type="InterPro" id="IPR044890">
    <property type="entry name" value="TMEM14_sf"/>
</dbReference>
<evidence type="ECO:0000256" key="4">
    <source>
        <dbReference type="ARBA" id="ARBA00022989"/>
    </source>
</evidence>
<evidence type="ECO:0000256" key="6">
    <source>
        <dbReference type="SAM" id="Phobius"/>
    </source>
</evidence>
<feature type="transmembrane region" description="Helical" evidence="6">
    <location>
        <begin position="246"/>
        <end position="265"/>
    </location>
</feature>
<organism evidence="7">
    <name type="scientific">Araucaria cunninghamii</name>
    <name type="common">Hoop pine</name>
    <name type="synonym">Moreton Bay pine</name>
    <dbReference type="NCBI Taxonomy" id="56994"/>
    <lineage>
        <taxon>Eukaryota</taxon>
        <taxon>Viridiplantae</taxon>
        <taxon>Streptophyta</taxon>
        <taxon>Embryophyta</taxon>
        <taxon>Tracheophyta</taxon>
        <taxon>Spermatophyta</taxon>
        <taxon>Pinopsida</taxon>
        <taxon>Pinidae</taxon>
        <taxon>Conifers II</taxon>
        <taxon>Araucariales</taxon>
        <taxon>Araucariaceae</taxon>
        <taxon>Araucaria</taxon>
    </lineage>
</organism>
<feature type="transmembrane region" description="Helical" evidence="6">
    <location>
        <begin position="302"/>
        <end position="324"/>
    </location>
</feature>
<proteinExistence type="inferred from homology"/>
<dbReference type="AlphaFoldDB" id="A0A0D6R182"/>
<evidence type="ECO:0000256" key="5">
    <source>
        <dbReference type="ARBA" id="ARBA00023136"/>
    </source>
</evidence>
<evidence type="ECO:0000313" key="7">
    <source>
        <dbReference type="EMBL" id="JAG96446.1"/>
    </source>
</evidence>
<keyword evidence="4 6" id="KW-1133">Transmembrane helix</keyword>
<reference evidence="7" key="1">
    <citation type="submission" date="2015-03" db="EMBL/GenBank/DDBJ databases">
        <title>A transcriptome of Araucaria cunninghamii, an australian fine timber species.</title>
        <authorList>
            <person name="Jing Yi C.J.Y."/>
            <person name="Yin San L.Y.S."/>
            <person name="Abdul Karim S.S."/>
            <person name="Wan Azmi N.N."/>
            <person name="Hercus R.R."/>
            <person name="Croft L.L."/>
        </authorList>
    </citation>
    <scope>NUCLEOTIDE SEQUENCE</scope>
    <source>
        <strain evidence="7">MI0301</strain>
        <tissue evidence="7">Leaf</tissue>
    </source>
</reference>
<protein>
    <submittedName>
        <fullName evidence="7">Uncharacterized protein</fullName>
    </submittedName>
</protein>
<keyword evidence="5 6" id="KW-0472">Membrane</keyword>
<feature type="transmembrane region" description="Helical" evidence="6">
    <location>
        <begin position="220"/>
        <end position="240"/>
    </location>
</feature>
<evidence type="ECO:0000256" key="1">
    <source>
        <dbReference type="ARBA" id="ARBA00004370"/>
    </source>
</evidence>
<comment type="similarity">
    <text evidence="2">Belongs to the TMEM14 family.</text>
</comment>
<sequence>MALSKAGVCVKNNEAVLALGPALHSTRRRNAPNAARFCCADSARVLGFKGLRVSSRSGLFGGECLRQCVRVGGSRVNFGLLRNKVLAAASQEDSAASDVEVEKVKSELEKKQEETEEAWKQTMDIIKEQASRMQEMSKEAYAVYAEKAKIVLKDVTEQLKLQAEKTRGVLAVTAEEIGEKSKQNLSVMIENAPEPVKDIAETAFGAHPEDLKKLTKIHDFCLGIPYGALLFVGGFLSFLISGSIPAIRFGVILGGIHLALSSASLRAWKKGTSSMPYVKGQAVVALIIFLREMRVVCQRPTLFPGVFMSFISAVLLVFYSSIIWSDGNQLKKAEPEPSD</sequence>
<comment type="subcellular location">
    <subcellularLocation>
        <location evidence="1">Membrane</location>
    </subcellularLocation>
</comment>
<dbReference type="GO" id="GO:0015245">
    <property type="term" value="F:fatty acid transmembrane transporter activity"/>
    <property type="evidence" value="ECO:0007669"/>
    <property type="project" value="TreeGrafter"/>
</dbReference>
<name>A0A0D6R182_ARACU</name>
<dbReference type="Pfam" id="PF03647">
    <property type="entry name" value="Tmemb_14"/>
    <property type="match status" value="1"/>
</dbReference>
<dbReference type="Gene3D" id="1.10.10.1740">
    <property type="entry name" value="Transmembrane protein 14-like"/>
    <property type="match status" value="1"/>
</dbReference>
<dbReference type="GO" id="GO:0009706">
    <property type="term" value="C:chloroplast inner membrane"/>
    <property type="evidence" value="ECO:0007669"/>
    <property type="project" value="TreeGrafter"/>
</dbReference>